<proteinExistence type="predicted"/>
<evidence type="ECO:0000313" key="3">
    <source>
        <dbReference type="Proteomes" id="UP000294933"/>
    </source>
</evidence>
<feature type="region of interest" description="Disordered" evidence="1">
    <location>
        <begin position="86"/>
        <end position="135"/>
    </location>
</feature>
<feature type="region of interest" description="Disordered" evidence="1">
    <location>
        <begin position="28"/>
        <end position="56"/>
    </location>
</feature>
<dbReference type="Proteomes" id="UP000294933">
    <property type="component" value="Unassembled WGS sequence"/>
</dbReference>
<gene>
    <name evidence="2" type="ORF">BD410DRAFT_810738</name>
</gene>
<sequence>MHLRSRSKSTIIADLQANGRPIHKSLANERQQGHLSKTTSGNNKSVTRPLTSLKPPLIRNYNSVPQSFDGNATTAKQQGLTLHHNTTDEKARQVPDHDGINNSTSINGVDFTSQQNRRRRSLIPRPRPRPRGSFGLVQNETDFIMIGEGTNARFLGISVERGNDYEEIDEFTQPPAIDGDTSDKYLVADEE</sequence>
<dbReference type="AlphaFoldDB" id="A0A4Y7PDE3"/>
<feature type="compositionally biased region" description="Polar residues" evidence="1">
    <location>
        <begin position="100"/>
        <end position="115"/>
    </location>
</feature>
<organism evidence="2 3">
    <name type="scientific">Rickenella mellea</name>
    <dbReference type="NCBI Taxonomy" id="50990"/>
    <lineage>
        <taxon>Eukaryota</taxon>
        <taxon>Fungi</taxon>
        <taxon>Dikarya</taxon>
        <taxon>Basidiomycota</taxon>
        <taxon>Agaricomycotina</taxon>
        <taxon>Agaricomycetes</taxon>
        <taxon>Hymenochaetales</taxon>
        <taxon>Rickenellaceae</taxon>
        <taxon>Rickenella</taxon>
    </lineage>
</organism>
<feature type="compositionally biased region" description="Basic and acidic residues" evidence="1">
    <location>
        <begin position="86"/>
        <end position="99"/>
    </location>
</feature>
<dbReference type="EMBL" id="ML170828">
    <property type="protein sequence ID" value="TDL13226.1"/>
    <property type="molecule type" value="Genomic_DNA"/>
</dbReference>
<keyword evidence="3" id="KW-1185">Reference proteome</keyword>
<reference evidence="2 3" key="1">
    <citation type="submission" date="2018-06" db="EMBL/GenBank/DDBJ databases">
        <title>A transcriptomic atlas of mushroom development highlights an independent origin of complex multicellularity.</title>
        <authorList>
            <consortium name="DOE Joint Genome Institute"/>
            <person name="Krizsan K."/>
            <person name="Almasi E."/>
            <person name="Merenyi Z."/>
            <person name="Sahu N."/>
            <person name="Viragh M."/>
            <person name="Koszo T."/>
            <person name="Mondo S."/>
            <person name="Kiss B."/>
            <person name="Balint B."/>
            <person name="Kues U."/>
            <person name="Barry K."/>
            <person name="Hegedus J.C."/>
            <person name="Henrissat B."/>
            <person name="Johnson J."/>
            <person name="Lipzen A."/>
            <person name="Ohm R."/>
            <person name="Nagy I."/>
            <person name="Pangilinan J."/>
            <person name="Yan J."/>
            <person name="Xiong Y."/>
            <person name="Grigoriev I.V."/>
            <person name="Hibbett D.S."/>
            <person name="Nagy L.G."/>
        </authorList>
    </citation>
    <scope>NUCLEOTIDE SEQUENCE [LARGE SCALE GENOMIC DNA]</scope>
    <source>
        <strain evidence="2 3">SZMC22713</strain>
    </source>
</reference>
<evidence type="ECO:0000313" key="2">
    <source>
        <dbReference type="EMBL" id="TDL13226.1"/>
    </source>
</evidence>
<feature type="compositionally biased region" description="Basic residues" evidence="1">
    <location>
        <begin position="116"/>
        <end position="130"/>
    </location>
</feature>
<feature type="non-terminal residue" evidence="2">
    <location>
        <position position="191"/>
    </location>
</feature>
<feature type="region of interest" description="Disordered" evidence="1">
    <location>
        <begin position="171"/>
        <end position="191"/>
    </location>
</feature>
<dbReference type="VEuPathDB" id="FungiDB:BD410DRAFT_810738"/>
<protein>
    <submittedName>
        <fullName evidence="2">Uncharacterized protein</fullName>
    </submittedName>
</protein>
<evidence type="ECO:0000256" key="1">
    <source>
        <dbReference type="SAM" id="MobiDB-lite"/>
    </source>
</evidence>
<feature type="compositionally biased region" description="Polar residues" evidence="1">
    <location>
        <begin position="28"/>
        <end position="50"/>
    </location>
</feature>
<feature type="compositionally biased region" description="Basic and acidic residues" evidence="1">
    <location>
        <begin position="181"/>
        <end position="191"/>
    </location>
</feature>
<name>A0A4Y7PDE3_9AGAM</name>
<accession>A0A4Y7PDE3</accession>